<proteinExistence type="predicted"/>
<accession>A0A4R6YF82</accession>
<dbReference type="Proteomes" id="UP000295293">
    <property type="component" value="Unassembled WGS sequence"/>
</dbReference>
<comment type="caution">
    <text evidence="1">The sequence shown here is derived from an EMBL/GenBank/DDBJ whole genome shotgun (WGS) entry which is preliminary data.</text>
</comment>
<evidence type="ECO:0000313" key="2">
    <source>
        <dbReference type="Proteomes" id="UP000295293"/>
    </source>
</evidence>
<dbReference type="RefSeq" id="WP_133822046.1">
    <property type="nucleotide sequence ID" value="NZ_SNZH01000041.1"/>
</dbReference>
<keyword evidence="2" id="KW-1185">Reference proteome</keyword>
<name>A0A4R6YF82_9GAMM</name>
<dbReference type="AlphaFoldDB" id="A0A4R6YF82"/>
<organism evidence="1 2">
    <name type="scientific">Tahibacter aquaticus</name>
    <dbReference type="NCBI Taxonomy" id="520092"/>
    <lineage>
        <taxon>Bacteria</taxon>
        <taxon>Pseudomonadati</taxon>
        <taxon>Pseudomonadota</taxon>
        <taxon>Gammaproteobacteria</taxon>
        <taxon>Lysobacterales</taxon>
        <taxon>Rhodanobacteraceae</taxon>
        <taxon>Tahibacter</taxon>
    </lineage>
</organism>
<dbReference type="EMBL" id="SNZH01000041">
    <property type="protein sequence ID" value="TDR34963.1"/>
    <property type="molecule type" value="Genomic_DNA"/>
</dbReference>
<sequence length="72" mass="7765">MSVRNTAESPDGYLSKKSLGKKWISDLGSRSRSLIQAKQASACSPGPTQPRLAKPVSDLFGGFLFFPRIALP</sequence>
<gene>
    <name evidence="1" type="ORF">DFR29_1419</name>
</gene>
<reference evidence="1 2" key="1">
    <citation type="submission" date="2019-03" db="EMBL/GenBank/DDBJ databases">
        <title>Genomic Encyclopedia of Type Strains, Phase IV (KMG-IV): sequencing the most valuable type-strain genomes for metagenomic binning, comparative biology and taxonomic classification.</title>
        <authorList>
            <person name="Goeker M."/>
        </authorList>
    </citation>
    <scope>NUCLEOTIDE SEQUENCE [LARGE SCALE GENOMIC DNA]</scope>
    <source>
        <strain evidence="1 2">DSM 21667</strain>
    </source>
</reference>
<evidence type="ECO:0000313" key="1">
    <source>
        <dbReference type="EMBL" id="TDR34963.1"/>
    </source>
</evidence>
<protein>
    <submittedName>
        <fullName evidence="1">Uncharacterized protein</fullName>
    </submittedName>
</protein>